<protein>
    <submittedName>
        <fullName evidence="4">Uncharacterized protein</fullName>
    </submittedName>
</protein>
<dbReference type="SUPFAM" id="SSF52047">
    <property type="entry name" value="RNI-like"/>
    <property type="match status" value="1"/>
</dbReference>
<evidence type="ECO:0000256" key="2">
    <source>
        <dbReference type="ARBA" id="ARBA00022614"/>
    </source>
</evidence>
<dbReference type="InterPro" id="IPR001611">
    <property type="entry name" value="Leu-rich_rpt"/>
</dbReference>
<dbReference type="GO" id="GO:0005829">
    <property type="term" value="C:cytosol"/>
    <property type="evidence" value="ECO:0007669"/>
    <property type="project" value="TreeGrafter"/>
</dbReference>
<dbReference type="GO" id="GO:0005096">
    <property type="term" value="F:GTPase activator activity"/>
    <property type="evidence" value="ECO:0007669"/>
    <property type="project" value="UniProtKB-KW"/>
</dbReference>
<sequence length="197" mass="21610">MNDVGMDFNWNMFKISVEDCQKLGKAVRELPNLSTLRIHKSILEYKHCQALMKELIVNQTLVELDLSNCQIGDDGALCVAKVLGVHPTLKVLNLSNNLIGQIGAESLGYTLLLEGCAQLDVLNLRLNPLGSEGALGIMRALVRCDIPKEVSMSGVQFDDDTPMKIGKMIKINRGLKKLDLSSNWFGDEGGMVLGLLI</sequence>
<dbReference type="GO" id="GO:0048471">
    <property type="term" value="C:perinuclear region of cytoplasm"/>
    <property type="evidence" value="ECO:0007669"/>
    <property type="project" value="TreeGrafter"/>
</dbReference>
<name>A0AAV8ZEC5_9CUCU</name>
<dbReference type="GO" id="GO:0005634">
    <property type="term" value="C:nucleus"/>
    <property type="evidence" value="ECO:0007669"/>
    <property type="project" value="TreeGrafter"/>
</dbReference>
<evidence type="ECO:0000313" key="4">
    <source>
        <dbReference type="EMBL" id="KAJ8962336.1"/>
    </source>
</evidence>
<evidence type="ECO:0000313" key="5">
    <source>
        <dbReference type="Proteomes" id="UP001162162"/>
    </source>
</evidence>
<accession>A0AAV8ZEC5</accession>
<proteinExistence type="predicted"/>
<dbReference type="InterPro" id="IPR027038">
    <property type="entry name" value="RanGap"/>
</dbReference>
<dbReference type="AlphaFoldDB" id="A0AAV8ZEC5"/>
<keyword evidence="5" id="KW-1185">Reference proteome</keyword>
<keyword evidence="3" id="KW-0677">Repeat</keyword>
<evidence type="ECO:0000256" key="3">
    <source>
        <dbReference type="ARBA" id="ARBA00022737"/>
    </source>
</evidence>
<dbReference type="GO" id="GO:0031267">
    <property type="term" value="F:small GTPase binding"/>
    <property type="evidence" value="ECO:0007669"/>
    <property type="project" value="TreeGrafter"/>
</dbReference>
<gene>
    <name evidence="4" type="ORF">NQ318_018318</name>
</gene>
<keyword evidence="2" id="KW-0433">Leucine-rich repeat</keyword>
<evidence type="ECO:0000256" key="1">
    <source>
        <dbReference type="ARBA" id="ARBA00022468"/>
    </source>
</evidence>
<dbReference type="Gene3D" id="3.80.10.10">
    <property type="entry name" value="Ribonuclease Inhibitor"/>
    <property type="match status" value="1"/>
</dbReference>
<dbReference type="SMART" id="SM00368">
    <property type="entry name" value="LRR_RI"/>
    <property type="match status" value="4"/>
</dbReference>
<reference evidence="4" key="1">
    <citation type="journal article" date="2023" name="Insect Mol. Biol.">
        <title>Genome sequencing provides insights into the evolution of gene families encoding plant cell wall-degrading enzymes in longhorned beetles.</title>
        <authorList>
            <person name="Shin N.R."/>
            <person name="Okamura Y."/>
            <person name="Kirsch R."/>
            <person name="Pauchet Y."/>
        </authorList>
    </citation>
    <scope>NUCLEOTIDE SEQUENCE</scope>
    <source>
        <strain evidence="4">AMC_N1</strain>
    </source>
</reference>
<comment type="caution">
    <text evidence="4">The sequence shown here is derived from an EMBL/GenBank/DDBJ whole genome shotgun (WGS) entry which is preliminary data.</text>
</comment>
<dbReference type="InterPro" id="IPR032675">
    <property type="entry name" value="LRR_dom_sf"/>
</dbReference>
<dbReference type="EMBL" id="JAPWTK010000003">
    <property type="protein sequence ID" value="KAJ8962336.1"/>
    <property type="molecule type" value="Genomic_DNA"/>
</dbReference>
<organism evidence="4 5">
    <name type="scientific">Aromia moschata</name>
    <dbReference type="NCBI Taxonomy" id="1265417"/>
    <lineage>
        <taxon>Eukaryota</taxon>
        <taxon>Metazoa</taxon>
        <taxon>Ecdysozoa</taxon>
        <taxon>Arthropoda</taxon>
        <taxon>Hexapoda</taxon>
        <taxon>Insecta</taxon>
        <taxon>Pterygota</taxon>
        <taxon>Neoptera</taxon>
        <taxon>Endopterygota</taxon>
        <taxon>Coleoptera</taxon>
        <taxon>Polyphaga</taxon>
        <taxon>Cucujiformia</taxon>
        <taxon>Chrysomeloidea</taxon>
        <taxon>Cerambycidae</taxon>
        <taxon>Cerambycinae</taxon>
        <taxon>Callichromatini</taxon>
        <taxon>Aromia</taxon>
    </lineage>
</organism>
<keyword evidence="1" id="KW-0343">GTPase activation</keyword>
<dbReference type="GO" id="GO:0006913">
    <property type="term" value="P:nucleocytoplasmic transport"/>
    <property type="evidence" value="ECO:0007669"/>
    <property type="project" value="TreeGrafter"/>
</dbReference>
<dbReference type="Proteomes" id="UP001162162">
    <property type="component" value="Unassembled WGS sequence"/>
</dbReference>
<dbReference type="PANTHER" id="PTHR24113">
    <property type="entry name" value="RAN GTPASE-ACTIVATING PROTEIN 1"/>
    <property type="match status" value="1"/>
</dbReference>
<dbReference type="PANTHER" id="PTHR24113:SF12">
    <property type="entry name" value="RAN GTPASE-ACTIVATING PROTEIN 1"/>
    <property type="match status" value="1"/>
</dbReference>
<dbReference type="Pfam" id="PF13516">
    <property type="entry name" value="LRR_6"/>
    <property type="match status" value="4"/>
</dbReference>